<dbReference type="Gramene" id="Jr06_05900_p1">
    <property type="protein sequence ID" value="cds.Jr06_05900_p1"/>
    <property type="gene ID" value="Jr06_05900"/>
</dbReference>
<keyword evidence="2 7" id="KW-0349">Heme</keyword>
<evidence type="ECO:0000256" key="7">
    <source>
        <dbReference type="PIRSR" id="PIRSR602401-1"/>
    </source>
</evidence>
<dbReference type="CDD" id="cd20653">
    <property type="entry name" value="CYP81"/>
    <property type="match status" value="1"/>
</dbReference>
<dbReference type="InterPro" id="IPR036396">
    <property type="entry name" value="Cyt_P450_sf"/>
</dbReference>
<keyword evidence="5 7" id="KW-0408">Iron</keyword>
<name>A0A2I4EZU0_JUGRE</name>
<keyword evidence="9" id="KW-1185">Reference proteome</keyword>
<dbReference type="GO" id="GO:0005506">
    <property type="term" value="F:iron ion binding"/>
    <property type="evidence" value="ECO:0007669"/>
    <property type="project" value="InterPro"/>
</dbReference>
<evidence type="ECO:0000256" key="4">
    <source>
        <dbReference type="ARBA" id="ARBA00023002"/>
    </source>
</evidence>
<dbReference type="KEGG" id="jre:108994232"/>
<dbReference type="STRING" id="51240.A0A2I4EZU0"/>
<evidence type="ECO:0000256" key="6">
    <source>
        <dbReference type="ARBA" id="ARBA00023033"/>
    </source>
</evidence>
<dbReference type="GeneID" id="108994232"/>
<dbReference type="GO" id="GO:0016705">
    <property type="term" value="F:oxidoreductase activity, acting on paired donors, with incorporation or reduction of molecular oxygen"/>
    <property type="evidence" value="ECO:0007669"/>
    <property type="project" value="InterPro"/>
</dbReference>
<reference evidence="10" key="1">
    <citation type="submission" date="2025-08" db="UniProtKB">
        <authorList>
            <consortium name="RefSeq"/>
        </authorList>
    </citation>
    <scope>IDENTIFICATION</scope>
    <source>
        <tissue evidence="10">Leaves</tissue>
    </source>
</reference>
<evidence type="ECO:0000256" key="3">
    <source>
        <dbReference type="ARBA" id="ARBA00022723"/>
    </source>
</evidence>
<dbReference type="RefSeq" id="XP_018824911.1">
    <property type="nucleotide sequence ID" value="XM_018969366.2"/>
</dbReference>
<proteinExistence type="inferred from homology"/>
<comment type="similarity">
    <text evidence="1 8">Belongs to the cytochrome P450 family.</text>
</comment>
<dbReference type="InterPro" id="IPR002401">
    <property type="entry name" value="Cyt_P450_E_grp-I"/>
</dbReference>
<dbReference type="GO" id="GO:0004497">
    <property type="term" value="F:monooxygenase activity"/>
    <property type="evidence" value="ECO:0007669"/>
    <property type="project" value="UniProtKB-KW"/>
</dbReference>
<evidence type="ECO:0000256" key="8">
    <source>
        <dbReference type="RuleBase" id="RU000461"/>
    </source>
</evidence>
<evidence type="ECO:0000313" key="10">
    <source>
        <dbReference type="RefSeq" id="XP_018824911.1"/>
    </source>
</evidence>
<dbReference type="InterPro" id="IPR050651">
    <property type="entry name" value="Plant_Cytochrome_P450_Monoox"/>
</dbReference>
<dbReference type="Proteomes" id="UP000235220">
    <property type="component" value="Chromosome 6"/>
</dbReference>
<dbReference type="Pfam" id="PF00067">
    <property type="entry name" value="p450"/>
    <property type="match status" value="1"/>
</dbReference>
<dbReference type="PRINTS" id="PR00385">
    <property type="entry name" value="P450"/>
</dbReference>
<evidence type="ECO:0000313" key="9">
    <source>
        <dbReference type="Proteomes" id="UP000235220"/>
    </source>
</evidence>
<dbReference type="FunFam" id="1.10.630.10:FF:000081">
    <property type="entry name" value="Cytochrome P450 CYP81N5"/>
    <property type="match status" value="1"/>
</dbReference>
<evidence type="ECO:0000256" key="1">
    <source>
        <dbReference type="ARBA" id="ARBA00010617"/>
    </source>
</evidence>
<dbReference type="GO" id="GO:0020037">
    <property type="term" value="F:heme binding"/>
    <property type="evidence" value="ECO:0007669"/>
    <property type="project" value="InterPro"/>
</dbReference>
<evidence type="ECO:0000256" key="2">
    <source>
        <dbReference type="ARBA" id="ARBA00022617"/>
    </source>
</evidence>
<dbReference type="PROSITE" id="PS00086">
    <property type="entry name" value="CYTOCHROME_P450"/>
    <property type="match status" value="1"/>
</dbReference>
<protein>
    <submittedName>
        <fullName evidence="10">Cytochrome P450 81C13-like</fullName>
    </submittedName>
</protein>
<sequence length="517" mass="59314">MENAVFSYAAFFLSIIFVIITKFLYQNHRNQSSSPPSPFSIPIIGHFHHLKPPLHQALQTLSFQYGPILYIKYGSRPILVVSSPSAVEECFTKNDIIFANRPLTMAAEHFTYNLTAPVWAPYGHLWRNLRRFLNLELFSQNSLQNSSIIRQEEVHSLVRQLFKSSNADQPQKVEFRYLFTLLMFNVIMRMVTGKPCVGEEAAGTDLGKQRLRNMKGIYFANLGMNICDFFPVLRWVGYKGLEKNMRSLQGKRNGLLNHFIEEIKQKKTSFLKNAMEMNEEQKSTLIETLMSVQESEPELYSDDVIKGVLMMMFVAGTDTTSTTMEWAMSLLLNHPEELQKVKAEIDDQIGHERLLNESDLSKLPYLRCVINETLRLYPPAPLLIPHFSTEDCTVGGFRIPQETMLLVNTWALHRDPNLWEDPTKFKPERFEAILNGERDAFKFIPFGTGRRQCPGSGMAIRVVSLVLGSIIQSFEWERPDKEMVDMNPALGFIMSRAKPLEGVCSRRHSMTNILSQL</sequence>
<comment type="cofactor">
    <cofactor evidence="7">
        <name>heme</name>
        <dbReference type="ChEBI" id="CHEBI:30413"/>
    </cofactor>
</comment>
<keyword evidence="3 7" id="KW-0479">Metal-binding</keyword>
<keyword evidence="4 8" id="KW-0560">Oxidoreductase</keyword>
<gene>
    <name evidence="10" type="primary">LOC108994232</name>
</gene>
<accession>A0A2I4EZU0</accession>
<dbReference type="PANTHER" id="PTHR47947:SF13">
    <property type="entry name" value="CYTOCHROME P450, FAMILY 81, SUBFAMILY K, POLYPEPTIDE 1-RELATED"/>
    <property type="match status" value="1"/>
</dbReference>
<dbReference type="PANTHER" id="PTHR47947">
    <property type="entry name" value="CYTOCHROME P450 82C3-RELATED"/>
    <property type="match status" value="1"/>
</dbReference>
<dbReference type="PRINTS" id="PR00463">
    <property type="entry name" value="EP450I"/>
</dbReference>
<dbReference type="InterPro" id="IPR017972">
    <property type="entry name" value="Cyt_P450_CS"/>
</dbReference>
<feature type="binding site" description="axial binding residue" evidence="7">
    <location>
        <position position="453"/>
    </location>
    <ligand>
        <name>heme</name>
        <dbReference type="ChEBI" id="CHEBI:30413"/>
    </ligand>
    <ligandPart>
        <name>Fe</name>
        <dbReference type="ChEBI" id="CHEBI:18248"/>
    </ligandPart>
</feature>
<organism evidence="9 10">
    <name type="scientific">Juglans regia</name>
    <name type="common">English walnut</name>
    <dbReference type="NCBI Taxonomy" id="51240"/>
    <lineage>
        <taxon>Eukaryota</taxon>
        <taxon>Viridiplantae</taxon>
        <taxon>Streptophyta</taxon>
        <taxon>Embryophyta</taxon>
        <taxon>Tracheophyta</taxon>
        <taxon>Spermatophyta</taxon>
        <taxon>Magnoliopsida</taxon>
        <taxon>eudicotyledons</taxon>
        <taxon>Gunneridae</taxon>
        <taxon>Pentapetalae</taxon>
        <taxon>rosids</taxon>
        <taxon>fabids</taxon>
        <taxon>Fagales</taxon>
        <taxon>Juglandaceae</taxon>
        <taxon>Juglans</taxon>
    </lineage>
</organism>
<evidence type="ECO:0000256" key="5">
    <source>
        <dbReference type="ARBA" id="ARBA00023004"/>
    </source>
</evidence>
<keyword evidence="6 8" id="KW-0503">Monooxygenase</keyword>
<dbReference type="Gene3D" id="1.10.630.10">
    <property type="entry name" value="Cytochrome P450"/>
    <property type="match status" value="1"/>
</dbReference>
<dbReference type="FunCoup" id="A0A2I4EZU0">
    <property type="interactions" value="274"/>
</dbReference>
<dbReference type="AlphaFoldDB" id="A0A2I4EZU0"/>
<dbReference type="InterPro" id="IPR001128">
    <property type="entry name" value="Cyt_P450"/>
</dbReference>
<dbReference type="SUPFAM" id="SSF48264">
    <property type="entry name" value="Cytochrome P450"/>
    <property type="match status" value="1"/>
</dbReference>
<dbReference type="OrthoDB" id="1055148at2759"/>